<evidence type="ECO:0000256" key="1">
    <source>
        <dbReference type="SAM" id="Phobius"/>
    </source>
</evidence>
<dbReference type="Gene3D" id="3.40.50.300">
    <property type="entry name" value="P-loop containing nucleotide triphosphate hydrolases"/>
    <property type="match status" value="1"/>
</dbReference>
<name>A0A1A8TFL0_9GAMM</name>
<dbReference type="SUPFAM" id="SSF52540">
    <property type="entry name" value="P-loop containing nucleoside triphosphate hydrolases"/>
    <property type="match status" value="1"/>
</dbReference>
<evidence type="ECO:0000313" key="3">
    <source>
        <dbReference type="Proteomes" id="UP000092627"/>
    </source>
</evidence>
<protein>
    <recommendedName>
        <fullName evidence="4">Sulfotransferase family protein</fullName>
    </recommendedName>
</protein>
<proteinExistence type="predicted"/>
<organism evidence="2 3">
    <name type="scientific">Marinomonas aquimarina</name>
    <dbReference type="NCBI Taxonomy" id="295068"/>
    <lineage>
        <taxon>Bacteria</taxon>
        <taxon>Pseudomonadati</taxon>
        <taxon>Pseudomonadota</taxon>
        <taxon>Gammaproteobacteria</taxon>
        <taxon>Oceanospirillales</taxon>
        <taxon>Oceanospirillaceae</taxon>
        <taxon>Marinomonas</taxon>
    </lineage>
</organism>
<dbReference type="OrthoDB" id="1441538at2"/>
<keyword evidence="1" id="KW-0472">Membrane</keyword>
<reference evidence="2 3" key="1">
    <citation type="submission" date="2016-06" db="EMBL/GenBank/DDBJ databases">
        <authorList>
            <person name="Kjaerup R.B."/>
            <person name="Dalgaard T.S."/>
            <person name="Juul-Madsen H.R."/>
        </authorList>
    </citation>
    <scope>NUCLEOTIDE SEQUENCE [LARGE SCALE GENOMIC DNA]</scope>
    <source>
        <strain evidence="2 3">CECT 5080</strain>
    </source>
</reference>
<feature type="transmembrane region" description="Helical" evidence="1">
    <location>
        <begin position="6"/>
        <end position="22"/>
    </location>
</feature>
<dbReference type="InterPro" id="IPR027417">
    <property type="entry name" value="P-loop_NTPase"/>
</dbReference>
<evidence type="ECO:0008006" key="4">
    <source>
        <dbReference type="Google" id="ProtNLM"/>
    </source>
</evidence>
<sequence length="486" mass="55391">MTAEFLVSVIAVGIFAFGLYITRIGQTARNVSQNAYHGIATMMDAQMTDEDKEIAVRRAGIALLIGAWSICWRFALCFFFTYAIIYLADWLHIASEGETIDLMLRPDYIILVSLAVITAVWLLGRQWPDADKLNNELSYSTGERILHMMAFASPTLQRLAARVDDAAFRLFHRNIEYRPPIFITSLARGGTTALLNALCELPSVASHTYRDMPFITAPYLWNRLGGPFRGQVARKERAHGDGLEIDLDSPEAFDEVYWKLYWPEKYDEGRISIWQEDDLQGEGASRLQMCFQKVPYLRGRINAHYLSKNNLNIARLRVIRKTFPCAQIVVPIRRPAPHAASLLRQHQNFMEQHSNDDFVRRYMRDIGHLEFGLLHTPIAFEGFDSTAYSPDSPDYWLAYWIAAFREVLACADFCHIVLQDELRSSATPCMHQLLAKLGLDSDEQDFTRYFRSESDETDRSVFSSRLLAEADALYSELAGKGIIGGR</sequence>
<keyword evidence="1" id="KW-1133">Transmembrane helix</keyword>
<dbReference type="RefSeq" id="WP_067208546.1">
    <property type="nucleotide sequence ID" value="NZ_FLOC01000008.1"/>
</dbReference>
<dbReference type="Proteomes" id="UP000092627">
    <property type="component" value="Unassembled WGS sequence"/>
</dbReference>
<dbReference type="Pfam" id="PF13469">
    <property type="entry name" value="Sulfotransfer_3"/>
    <property type="match status" value="1"/>
</dbReference>
<dbReference type="EMBL" id="FLOC01000008">
    <property type="protein sequence ID" value="SBS30685.1"/>
    <property type="molecule type" value="Genomic_DNA"/>
</dbReference>
<accession>A0A1A8TFL0</accession>
<gene>
    <name evidence="2" type="ORF">MAQ5080_01745</name>
</gene>
<evidence type="ECO:0000313" key="2">
    <source>
        <dbReference type="EMBL" id="SBS30685.1"/>
    </source>
</evidence>
<feature type="transmembrane region" description="Helical" evidence="1">
    <location>
        <begin position="61"/>
        <end position="88"/>
    </location>
</feature>
<dbReference type="STRING" id="295068.MAQ5080_01745"/>
<feature type="transmembrane region" description="Helical" evidence="1">
    <location>
        <begin position="108"/>
        <end position="124"/>
    </location>
</feature>
<keyword evidence="3" id="KW-1185">Reference proteome</keyword>
<dbReference type="AlphaFoldDB" id="A0A1A8TFL0"/>
<keyword evidence="1" id="KW-0812">Transmembrane</keyword>